<keyword evidence="1 3" id="KW-0597">Phosphoprotein</keyword>
<dbReference type="Pfam" id="PF00072">
    <property type="entry name" value="Response_reg"/>
    <property type="match status" value="1"/>
</dbReference>
<dbReference type="PANTHER" id="PTHR44591:SF14">
    <property type="entry name" value="PROTEIN PILG"/>
    <property type="match status" value="1"/>
</dbReference>
<dbReference type="InterPro" id="IPR050595">
    <property type="entry name" value="Bact_response_regulator"/>
</dbReference>
<accession>A0A1J5MYA6</accession>
<name>A0A1J5MYA6_9BACT</name>
<proteinExistence type="predicted"/>
<comment type="caution">
    <text evidence="5">The sequence shown here is derived from an EMBL/GenBank/DDBJ whole genome shotgun (WGS) entry which is preliminary data.</text>
</comment>
<dbReference type="AlphaFoldDB" id="A0A1J5MYA6"/>
<dbReference type="EMBL" id="LKAQ01000004">
    <property type="protein sequence ID" value="OIQ51485.1"/>
    <property type="molecule type" value="Genomic_DNA"/>
</dbReference>
<dbReference type="InterPro" id="IPR001789">
    <property type="entry name" value="Sig_transdc_resp-reg_receiver"/>
</dbReference>
<dbReference type="PANTHER" id="PTHR44591">
    <property type="entry name" value="STRESS RESPONSE REGULATOR PROTEIN 1"/>
    <property type="match status" value="1"/>
</dbReference>
<evidence type="ECO:0000259" key="4">
    <source>
        <dbReference type="PROSITE" id="PS50110"/>
    </source>
</evidence>
<dbReference type="SUPFAM" id="SSF52172">
    <property type="entry name" value="CheY-like"/>
    <property type="match status" value="1"/>
</dbReference>
<gene>
    <name evidence="5" type="primary">glnG_6</name>
    <name evidence="5" type="ORF">BerOc1_03438</name>
</gene>
<keyword evidence="6" id="KW-1185">Reference proteome</keyword>
<dbReference type="PROSITE" id="PS50110">
    <property type="entry name" value="RESPONSE_REGULATORY"/>
    <property type="match status" value="1"/>
</dbReference>
<evidence type="ECO:0000313" key="5">
    <source>
        <dbReference type="EMBL" id="OIQ51485.1"/>
    </source>
</evidence>
<protein>
    <submittedName>
        <fullName evidence="5">Nitrogen regulation protein NR(I)</fullName>
    </submittedName>
</protein>
<sequence>MNGVRVLLIDDEGGYTDALAKRLDRRGLSVATAGGGAQALEIMGQRSFDVILLDIKMAGMDGIKTLSAIKRQHPEVEVVMLTAHADTDIVISSLAMGAFDYLMKPADVEELVRKIEDAAMKKRSNSK</sequence>
<dbReference type="SMART" id="SM00448">
    <property type="entry name" value="REC"/>
    <property type="match status" value="1"/>
</dbReference>
<reference evidence="5 6" key="1">
    <citation type="submission" date="2015-09" db="EMBL/GenBank/DDBJ databases">
        <title>Genome of Desulfovibrio dechloracetivorans BerOc1, a mercury methylating strain isolated from highly hydrocarbons and metals contaminated coastal sediments.</title>
        <authorList>
            <person name="Goni Urriza M."/>
            <person name="Gassie C."/>
            <person name="Bouchez O."/>
            <person name="Klopp C."/>
            <person name="Ranchou-Peyruse A."/>
            <person name="Remy G."/>
        </authorList>
    </citation>
    <scope>NUCLEOTIDE SEQUENCE [LARGE SCALE GENOMIC DNA]</scope>
    <source>
        <strain evidence="5 6">BerOc1</strain>
    </source>
</reference>
<dbReference type="InterPro" id="IPR011006">
    <property type="entry name" value="CheY-like_superfamily"/>
</dbReference>
<feature type="modified residue" description="4-aspartylphosphate" evidence="3">
    <location>
        <position position="54"/>
    </location>
</feature>
<dbReference type="Proteomes" id="UP000181901">
    <property type="component" value="Unassembled WGS sequence"/>
</dbReference>
<dbReference type="RefSeq" id="WP_071546964.1">
    <property type="nucleotide sequence ID" value="NZ_LKAQ01000004.1"/>
</dbReference>
<evidence type="ECO:0000256" key="1">
    <source>
        <dbReference type="ARBA" id="ARBA00022553"/>
    </source>
</evidence>
<evidence type="ECO:0000256" key="2">
    <source>
        <dbReference type="ARBA" id="ARBA00023012"/>
    </source>
</evidence>
<organism evidence="5 6">
    <name type="scientific">Pseudodesulfovibrio hydrargyri</name>
    <dbReference type="NCBI Taxonomy" id="2125990"/>
    <lineage>
        <taxon>Bacteria</taxon>
        <taxon>Pseudomonadati</taxon>
        <taxon>Thermodesulfobacteriota</taxon>
        <taxon>Desulfovibrionia</taxon>
        <taxon>Desulfovibrionales</taxon>
        <taxon>Desulfovibrionaceae</taxon>
    </lineage>
</organism>
<evidence type="ECO:0000313" key="6">
    <source>
        <dbReference type="Proteomes" id="UP000181901"/>
    </source>
</evidence>
<dbReference type="Gene3D" id="3.40.50.2300">
    <property type="match status" value="1"/>
</dbReference>
<dbReference type="GO" id="GO:0000160">
    <property type="term" value="P:phosphorelay signal transduction system"/>
    <property type="evidence" value="ECO:0007669"/>
    <property type="project" value="UniProtKB-KW"/>
</dbReference>
<feature type="domain" description="Response regulatory" evidence="4">
    <location>
        <begin position="5"/>
        <end position="119"/>
    </location>
</feature>
<keyword evidence="2" id="KW-0902">Two-component regulatory system</keyword>
<dbReference type="OrthoDB" id="9800029at2"/>
<evidence type="ECO:0000256" key="3">
    <source>
        <dbReference type="PROSITE-ProRule" id="PRU00169"/>
    </source>
</evidence>